<evidence type="ECO:0000313" key="3">
    <source>
        <dbReference type="Proteomes" id="UP000501747"/>
    </source>
</evidence>
<dbReference type="Gene3D" id="1.10.1740.10">
    <property type="match status" value="1"/>
</dbReference>
<evidence type="ECO:0000259" key="1">
    <source>
        <dbReference type="Pfam" id="PF07638"/>
    </source>
</evidence>
<dbReference type="InterPro" id="IPR053812">
    <property type="entry name" value="HTH_Sigma70_ECF-like"/>
</dbReference>
<keyword evidence="3" id="KW-1185">Reference proteome</keyword>
<dbReference type="RefSeq" id="WP_166034533.1">
    <property type="nucleotide sequence ID" value="NZ_CP049887.1"/>
</dbReference>
<accession>A0A6G8ATR3</accession>
<dbReference type="InterPro" id="IPR014284">
    <property type="entry name" value="RNA_pol_sigma-70_dom"/>
</dbReference>
<dbReference type="AlphaFoldDB" id="A0A6G8ATR3"/>
<gene>
    <name evidence="2" type="ORF">G7082_07710</name>
</gene>
<dbReference type="GO" id="GO:0003700">
    <property type="term" value="F:DNA-binding transcription factor activity"/>
    <property type="evidence" value="ECO:0007669"/>
    <property type="project" value="InterPro"/>
</dbReference>
<dbReference type="KEGG" id="vhy:G7082_07710"/>
<dbReference type="InterPro" id="IPR013325">
    <property type="entry name" value="RNA_pol_sigma_r2"/>
</dbReference>
<organism evidence="2 3">
    <name type="scientific">Vagococcus hydrophili</name>
    <dbReference type="NCBI Taxonomy" id="2714947"/>
    <lineage>
        <taxon>Bacteria</taxon>
        <taxon>Bacillati</taxon>
        <taxon>Bacillota</taxon>
        <taxon>Bacilli</taxon>
        <taxon>Lactobacillales</taxon>
        <taxon>Enterococcaceae</taxon>
        <taxon>Vagococcus</taxon>
    </lineage>
</organism>
<sequence>MNESEVILKRAKLGCNDSFEVLFNQYVPIVLKQRNNYYLREFDLDDWLQEGRLVCYQSLRKFDDSKNVTFGLFFKMNFNRHVISLLRHQEAQKRQIYRYTDSLDSQMNTFGECISRGMEDFRADTSIKYIFVREQLEDLPDQLSNFEKKIYYDTLLGLDIEEISKNTDISQRKILFGYNRVKVKLKKQIV</sequence>
<proteinExistence type="predicted"/>
<dbReference type="GO" id="GO:0006352">
    <property type="term" value="P:DNA-templated transcription initiation"/>
    <property type="evidence" value="ECO:0007669"/>
    <property type="project" value="InterPro"/>
</dbReference>
<evidence type="ECO:0000313" key="2">
    <source>
        <dbReference type="EMBL" id="QIL48386.1"/>
    </source>
</evidence>
<name>A0A6G8ATR3_9ENTE</name>
<dbReference type="EMBL" id="CP049887">
    <property type="protein sequence ID" value="QIL48386.1"/>
    <property type="molecule type" value="Genomic_DNA"/>
</dbReference>
<feature type="domain" description="RNA polymerase sigma-70 ECF-like HTH" evidence="1">
    <location>
        <begin position="52"/>
        <end position="175"/>
    </location>
</feature>
<dbReference type="NCBIfam" id="TIGR02937">
    <property type="entry name" value="sigma70-ECF"/>
    <property type="match status" value="1"/>
</dbReference>
<dbReference type="Pfam" id="PF07638">
    <property type="entry name" value="Sigma70_ECF"/>
    <property type="match status" value="1"/>
</dbReference>
<protein>
    <submittedName>
        <fullName evidence="2">Sigma-70 family RNA polymerase sigma factor</fullName>
    </submittedName>
</protein>
<reference evidence="2 3" key="1">
    <citation type="submission" date="2020-03" db="EMBL/GenBank/DDBJ databases">
        <title>Vagococcus sp. nov., isolated from beetles.</title>
        <authorList>
            <person name="Hyun D.-W."/>
            <person name="Bae J.-W."/>
        </authorList>
    </citation>
    <scope>NUCLEOTIDE SEQUENCE [LARGE SCALE GENOMIC DNA]</scope>
    <source>
        <strain evidence="2 3">HDW17B</strain>
    </source>
</reference>
<dbReference type="Proteomes" id="UP000501747">
    <property type="component" value="Chromosome"/>
</dbReference>
<dbReference type="SUPFAM" id="SSF88946">
    <property type="entry name" value="Sigma2 domain of RNA polymerase sigma factors"/>
    <property type="match status" value="1"/>
</dbReference>